<proteinExistence type="predicted"/>
<dbReference type="AlphaFoldDB" id="A0AAV5SHL1"/>
<evidence type="ECO:0000256" key="2">
    <source>
        <dbReference type="ARBA" id="ARBA00023163"/>
    </source>
</evidence>
<name>A0AAV5SHL1_9BILA</name>
<keyword evidence="6" id="KW-1185">Reference proteome</keyword>
<feature type="domain" description="NR LBD" evidence="4">
    <location>
        <begin position="9"/>
        <end position="103"/>
    </location>
</feature>
<keyword evidence="3" id="KW-0675">Receptor</keyword>
<dbReference type="Proteomes" id="UP001432027">
    <property type="component" value="Unassembled WGS sequence"/>
</dbReference>
<dbReference type="InterPro" id="IPR000536">
    <property type="entry name" value="Nucl_hrmn_rcpt_lig-bd"/>
</dbReference>
<feature type="non-terminal residue" evidence="5">
    <location>
        <position position="1"/>
    </location>
</feature>
<dbReference type="SUPFAM" id="SSF48508">
    <property type="entry name" value="Nuclear receptor ligand-binding domain"/>
    <property type="match status" value="1"/>
</dbReference>
<evidence type="ECO:0000313" key="5">
    <source>
        <dbReference type="EMBL" id="GMS82117.1"/>
    </source>
</evidence>
<organism evidence="5 6">
    <name type="scientific">Pristionchus entomophagus</name>
    <dbReference type="NCBI Taxonomy" id="358040"/>
    <lineage>
        <taxon>Eukaryota</taxon>
        <taxon>Metazoa</taxon>
        <taxon>Ecdysozoa</taxon>
        <taxon>Nematoda</taxon>
        <taxon>Chromadorea</taxon>
        <taxon>Rhabditida</taxon>
        <taxon>Rhabditina</taxon>
        <taxon>Diplogasteromorpha</taxon>
        <taxon>Diplogasteroidea</taxon>
        <taxon>Neodiplogasteridae</taxon>
        <taxon>Pristionchus</taxon>
    </lineage>
</organism>
<keyword evidence="2" id="KW-0804">Transcription</keyword>
<comment type="caution">
    <text evidence="5">The sequence shown here is derived from an EMBL/GenBank/DDBJ whole genome shotgun (WGS) entry which is preliminary data.</text>
</comment>
<sequence length="120" mass="13769">ARCSRHRLLEMMRSFKQIALTEVEIAAAVALILTNHDCSSLDERIGIVCRPMKDAVIEQLSKHYDQTCDPSRSTMRLGDLLSFLTEFQDFAEAQKRDHSLLSMFTEEDRPGFLFSLTDTR</sequence>
<dbReference type="InterPro" id="IPR035500">
    <property type="entry name" value="NHR-like_dom_sf"/>
</dbReference>
<evidence type="ECO:0000313" key="6">
    <source>
        <dbReference type="Proteomes" id="UP001432027"/>
    </source>
</evidence>
<protein>
    <recommendedName>
        <fullName evidence="4">NR LBD domain-containing protein</fullName>
    </recommendedName>
</protein>
<dbReference type="Gene3D" id="1.10.565.10">
    <property type="entry name" value="Retinoid X Receptor"/>
    <property type="match status" value="1"/>
</dbReference>
<gene>
    <name evidence="5" type="ORF">PENTCL1PPCAC_4292</name>
</gene>
<dbReference type="Pfam" id="PF00104">
    <property type="entry name" value="Hormone_recep"/>
    <property type="match status" value="1"/>
</dbReference>
<evidence type="ECO:0000256" key="1">
    <source>
        <dbReference type="ARBA" id="ARBA00023015"/>
    </source>
</evidence>
<dbReference type="EMBL" id="BTSX01000001">
    <property type="protein sequence ID" value="GMS82117.1"/>
    <property type="molecule type" value="Genomic_DNA"/>
</dbReference>
<evidence type="ECO:0000256" key="3">
    <source>
        <dbReference type="ARBA" id="ARBA00023170"/>
    </source>
</evidence>
<keyword evidence="1" id="KW-0805">Transcription regulation</keyword>
<accession>A0AAV5SHL1</accession>
<reference evidence="5" key="1">
    <citation type="submission" date="2023-10" db="EMBL/GenBank/DDBJ databases">
        <title>Genome assembly of Pristionchus species.</title>
        <authorList>
            <person name="Yoshida K."/>
            <person name="Sommer R.J."/>
        </authorList>
    </citation>
    <scope>NUCLEOTIDE SEQUENCE</scope>
    <source>
        <strain evidence="5">RS0144</strain>
    </source>
</reference>
<evidence type="ECO:0000259" key="4">
    <source>
        <dbReference type="Pfam" id="PF00104"/>
    </source>
</evidence>